<dbReference type="SUPFAM" id="SSF52540">
    <property type="entry name" value="P-loop containing nucleoside triphosphate hydrolases"/>
    <property type="match status" value="2"/>
</dbReference>
<dbReference type="SMART" id="SM00343">
    <property type="entry name" value="ZnF_C2HC"/>
    <property type="match status" value="1"/>
</dbReference>
<dbReference type="GO" id="GO:0005524">
    <property type="term" value="F:ATP binding"/>
    <property type="evidence" value="ECO:0007669"/>
    <property type="project" value="UniProtKB-UniRule"/>
</dbReference>
<evidence type="ECO:0000256" key="12">
    <source>
        <dbReference type="ARBA" id="ARBA00023235"/>
    </source>
</evidence>
<dbReference type="GO" id="GO:0016787">
    <property type="term" value="F:hydrolase activity"/>
    <property type="evidence" value="ECO:0007669"/>
    <property type="project" value="UniProtKB-KW"/>
</dbReference>
<evidence type="ECO:0000256" key="11">
    <source>
        <dbReference type="ARBA" id="ARBA00023204"/>
    </source>
</evidence>
<dbReference type="CDD" id="cd18809">
    <property type="entry name" value="SF1_C_RecD"/>
    <property type="match status" value="1"/>
</dbReference>
<evidence type="ECO:0000256" key="2">
    <source>
        <dbReference type="ARBA" id="ARBA00004604"/>
    </source>
</evidence>
<keyword evidence="16" id="KW-0479">Metal-binding</keyword>
<comment type="catalytic activity">
    <reaction evidence="14 15">
        <text>ATP + H2O = ADP + phosphate + H(+)</text>
        <dbReference type="Rhea" id="RHEA:13065"/>
        <dbReference type="ChEBI" id="CHEBI:15377"/>
        <dbReference type="ChEBI" id="CHEBI:15378"/>
        <dbReference type="ChEBI" id="CHEBI:30616"/>
        <dbReference type="ChEBI" id="CHEBI:43474"/>
        <dbReference type="ChEBI" id="CHEBI:456216"/>
        <dbReference type="EC" id="5.6.2.3"/>
    </reaction>
</comment>
<dbReference type="GO" id="GO:0043139">
    <property type="term" value="F:5'-3' DNA helicase activity"/>
    <property type="evidence" value="ECO:0007669"/>
    <property type="project" value="UniProtKB-UniRule"/>
</dbReference>
<keyword evidence="6 15" id="KW-0347">Helicase</keyword>
<feature type="region of interest" description="Disordered" evidence="17">
    <location>
        <begin position="59"/>
        <end position="84"/>
    </location>
</feature>
<evidence type="ECO:0000313" key="20">
    <source>
        <dbReference type="Proteomes" id="UP001285354"/>
    </source>
</evidence>
<evidence type="ECO:0000256" key="8">
    <source>
        <dbReference type="ARBA" id="ARBA00023125"/>
    </source>
</evidence>
<feature type="compositionally biased region" description="Polar residues" evidence="17">
    <location>
        <begin position="278"/>
        <end position="290"/>
    </location>
</feature>
<dbReference type="GO" id="GO:0000723">
    <property type="term" value="P:telomere maintenance"/>
    <property type="evidence" value="ECO:0007669"/>
    <property type="project" value="InterPro"/>
</dbReference>
<dbReference type="InterPro" id="IPR027417">
    <property type="entry name" value="P-loop_NTPase"/>
</dbReference>
<dbReference type="AlphaFoldDB" id="A0AAD9T215"/>
<evidence type="ECO:0000313" key="19">
    <source>
        <dbReference type="EMBL" id="KAK2627217.1"/>
    </source>
</evidence>
<feature type="compositionally biased region" description="Acidic residues" evidence="17">
    <location>
        <begin position="195"/>
        <end position="212"/>
    </location>
</feature>
<dbReference type="EC" id="5.6.2.3" evidence="15"/>
<keyword evidence="16" id="KW-0862">Zinc</keyword>
<dbReference type="HAMAP" id="MF_03176">
    <property type="entry name" value="PIF1"/>
    <property type="match status" value="1"/>
</dbReference>
<dbReference type="InterPro" id="IPR051055">
    <property type="entry name" value="PIF1_helicase"/>
</dbReference>
<feature type="compositionally biased region" description="Low complexity" evidence="17">
    <location>
        <begin position="146"/>
        <end position="166"/>
    </location>
</feature>
<evidence type="ECO:0000256" key="17">
    <source>
        <dbReference type="SAM" id="MobiDB-lite"/>
    </source>
</evidence>
<evidence type="ECO:0000256" key="15">
    <source>
        <dbReference type="HAMAP-Rule" id="MF_03176"/>
    </source>
</evidence>
<evidence type="ECO:0000256" key="1">
    <source>
        <dbReference type="ARBA" id="ARBA00001946"/>
    </source>
</evidence>
<dbReference type="SUPFAM" id="SSF57756">
    <property type="entry name" value="Retrovirus zinc finger-like domains"/>
    <property type="match status" value="1"/>
</dbReference>
<feature type="compositionally biased region" description="Low complexity" evidence="17">
    <location>
        <begin position="251"/>
        <end position="262"/>
    </location>
</feature>
<feature type="domain" description="CCHC-type" evidence="18">
    <location>
        <begin position="334"/>
        <end position="350"/>
    </location>
</feature>
<feature type="binding site" evidence="15">
    <location>
        <begin position="429"/>
        <end position="436"/>
    </location>
    <ligand>
        <name>ATP</name>
        <dbReference type="ChEBI" id="CHEBI:30616"/>
    </ligand>
</feature>
<keyword evidence="11 15" id="KW-0234">DNA repair</keyword>
<keyword evidence="3 15" id="KW-0547">Nucleotide-binding</keyword>
<feature type="region of interest" description="Disordered" evidence="17">
    <location>
        <begin position="911"/>
        <end position="932"/>
    </location>
</feature>
<feature type="region of interest" description="Disordered" evidence="17">
    <location>
        <begin position="359"/>
        <end position="395"/>
    </location>
</feature>
<sequence length="932" mass="102358">MPPGLIRFPVFSLASRGLLASCWKARVPPHLFLTTLDASTTGLSYSSIAEAMLARANKEHAASKPQPKSSLEKALFASSSPAQDGNIEEQFKKARQSTQSIGGFTGGGIANKFAKPAIPSKSSNPSNPQHPLATRSTNVKQPFQRISSAPSNSPSSLSSILSNKNSFTSPNSIDLTRDDPPISKLAKPVHKPVEFDENDFDDDDDIDLDMEFDLPISMAAPPKPTSQKQPPPSPYALPSPPLQVTSQNPTSSAQTWSSSSPSHRLTPPGALKRKHQAELQTQRASTTQEANPLPRQAKRRTLPWLEKRAEDDEILALRDDREDSMASSAGSSQRCFRCNETGHYTKDCKKPGTKFDFTPKEKKTPWNSTASAVAEEKRKFKDKQKKRADNASNEKVVKKAAMAPITLSGEQQKVLDLVVNQNKSVFFTGSAGTGKSVLMRAIIAELRKKYMREPDRIAVTASTGLAACNIGGVTLHSFGGIGLGKEEVPVLVKKIRRNAKAKNRWIRTKILVIDEISMVDGDLFDKLEGIARAMRNNGRPFGGIQLVITGDFFQLPPVPDFDNKARGAKFAFDAGTWSTAIHHTIGLTEVFRQKDPVFANMLNEMRLGKITDETIAAFKKLSRPISYEDGLAATELFPTRNEVENSNAFRMRGLHGVAKRFEARDTGTITDLAMRDKLLANMMAPKTLELKKGAQVMLIKNMDDGLVNGSLGTVIAFMTEKTFEVYDKHPGIFDDHIGAQDCIENAGERSHFAARLASLKNSTSDPGNEYPLIKFAVADGTYREILVQPEEWKVELPSGEIQAQRAQLPLILAWALSIHKAQGQTLERVKIDLKKIFEKGQAYVALSRATSQAGLEVRNFDKTKVMAHPKVAQFYNSLYSVNKALKHPTVANPALAKKATSEEDLMIAEMEQQSRANDFDDEEEAAAMAAYG</sequence>
<evidence type="ECO:0000256" key="6">
    <source>
        <dbReference type="ARBA" id="ARBA00022806"/>
    </source>
</evidence>
<feature type="region of interest" description="Disordered" evidence="17">
    <location>
        <begin position="112"/>
        <end position="300"/>
    </location>
</feature>
<dbReference type="PANTHER" id="PTHR47642:SF5">
    <property type="entry name" value="ATP-DEPENDENT DNA HELICASE"/>
    <property type="match status" value="1"/>
</dbReference>
<comment type="cofactor">
    <cofactor evidence="1 15">
        <name>Mg(2+)</name>
        <dbReference type="ChEBI" id="CHEBI:18420"/>
    </cofactor>
</comment>
<evidence type="ECO:0000256" key="10">
    <source>
        <dbReference type="ARBA" id="ARBA00023172"/>
    </source>
</evidence>
<dbReference type="CDD" id="cd18037">
    <property type="entry name" value="DEXSc_Pif1_like"/>
    <property type="match status" value="1"/>
</dbReference>
<feature type="DNA-binding region" evidence="15">
    <location>
        <begin position="841"/>
        <end position="860"/>
    </location>
</feature>
<evidence type="ECO:0000256" key="3">
    <source>
        <dbReference type="ARBA" id="ARBA00022741"/>
    </source>
</evidence>
<dbReference type="PROSITE" id="PS50158">
    <property type="entry name" value="ZF_CCHC"/>
    <property type="match status" value="1"/>
</dbReference>
<keyword evidence="7 15" id="KW-0067">ATP-binding</keyword>
<evidence type="ECO:0000256" key="4">
    <source>
        <dbReference type="ARBA" id="ARBA00022763"/>
    </source>
</evidence>
<dbReference type="InterPro" id="IPR049163">
    <property type="entry name" value="Pif1-like_2B_dom"/>
</dbReference>
<evidence type="ECO:0000256" key="14">
    <source>
        <dbReference type="ARBA" id="ARBA00048954"/>
    </source>
</evidence>
<dbReference type="GO" id="GO:0005730">
    <property type="term" value="C:nucleolus"/>
    <property type="evidence" value="ECO:0007669"/>
    <property type="project" value="UniProtKB-SubCell"/>
</dbReference>
<keyword evidence="9 15" id="KW-0496">Mitochondrion</keyword>
<dbReference type="Gene3D" id="4.10.60.10">
    <property type="entry name" value="Zinc finger, CCHC-type"/>
    <property type="match status" value="1"/>
</dbReference>
<evidence type="ECO:0000259" key="18">
    <source>
        <dbReference type="PROSITE" id="PS50158"/>
    </source>
</evidence>
<keyword evidence="16" id="KW-0863">Zinc-finger</keyword>
<keyword evidence="5 15" id="KW-0378">Hydrolase</keyword>
<evidence type="ECO:0000256" key="7">
    <source>
        <dbReference type="ARBA" id="ARBA00022840"/>
    </source>
</evidence>
<comment type="subcellular location">
    <subcellularLocation>
        <location evidence="2">Nucleus</location>
        <location evidence="2">Nucleolus</location>
    </subcellularLocation>
    <subcellularLocation>
        <location evidence="15">Nucleus</location>
    </subcellularLocation>
    <subcellularLocation>
        <location evidence="15">Mitochondrion</location>
    </subcellularLocation>
</comment>
<dbReference type="Gene3D" id="3.40.50.300">
    <property type="entry name" value="P-loop containing nucleotide triphosphate hydrolases"/>
    <property type="match status" value="2"/>
</dbReference>
<dbReference type="Proteomes" id="UP001285354">
    <property type="component" value="Unassembled WGS sequence"/>
</dbReference>
<comment type="function">
    <text evidence="15">DNA-dependent ATPase and 5'-3' DNA helicase required for the maintenance of both mitochondrial and nuclear genome stability.</text>
</comment>
<dbReference type="InterPro" id="IPR001878">
    <property type="entry name" value="Znf_CCHC"/>
</dbReference>
<proteinExistence type="inferred from homology"/>
<dbReference type="GO" id="GO:0006310">
    <property type="term" value="P:DNA recombination"/>
    <property type="evidence" value="ECO:0007669"/>
    <property type="project" value="UniProtKB-UniRule"/>
</dbReference>
<evidence type="ECO:0000256" key="5">
    <source>
        <dbReference type="ARBA" id="ARBA00022801"/>
    </source>
</evidence>
<reference evidence="19" key="1">
    <citation type="submission" date="2023-06" db="EMBL/GenBank/DDBJ databases">
        <title>Draft genome of Marssonina rosae.</title>
        <authorList>
            <person name="Cheng Q."/>
        </authorList>
    </citation>
    <scope>NUCLEOTIDE SEQUENCE</scope>
    <source>
        <strain evidence="19">R4</strain>
    </source>
</reference>
<keyword evidence="12 15" id="KW-0413">Isomerase</keyword>
<evidence type="ECO:0000256" key="16">
    <source>
        <dbReference type="PROSITE-ProRule" id="PRU00047"/>
    </source>
</evidence>
<dbReference type="PANTHER" id="PTHR47642">
    <property type="entry name" value="ATP-DEPENDENT DNA HELICASE"/>
    <property type="match status" value="1"/>
</dbReference>
<keyword evidence="20" id="KW-1185">Reference proteome</keyword>
<organism evidence="19 20">
    <name type="scientific">Diplocarpon rosae</name>
    <dbReference type="NCBI Taxonomy" id="946125"/>
    <lineage>
        <taxon>Eukaryota</taxon>
        <taxon>Fungi</taxon>
        <taxon>Dikarya</taxon>
        <taxon>Ascomycota</taxon>
        <taxon>Pezizomycotina</taxon>
        <taxon>Leotiomycetes</taxon>
        <taxon>Helotiales</taxon>
        <taxon>Drepanopezizaceae</taxon>
        <taxon>Diplocarpon</taxon>
    </lineage>
</organism>
<dbReference type="GO" id="GO:0008270">
    <property type="term" value="F:zinc ion binding"/>
    <property type="evidence" value="ECO:0007669"/>
    <property type="project" value="UniProtKB-KW"/>
</dbReference>
<evidence type="ECO:0000256" key="9">
    <source>
        <dbReference type="ARBA" id="ARBA00023128"/>
    </source>
</evidence>
<accession>A0AAD9T215</accession>
<feature type="compositionally biased region" description="Polar residues" evidence="17">
    <location>
        <begin position="120"/>
        <end position="145"/>
    </location>
</feature>
<dbReference type="Pfam" id="PF21530">
    <property type="entry name" value="Pif1_2B_dom"/>
    <property type="match status" value="1"/>
</dbReference>
<name>A0AAD9T215_9HELO</name>
<dbReference type="GO" id="GO:0006281">
    <property type="term" value="P:DNA repair"/>
    <property type="evidence" value="ECO:0007669"/>
    <property type="project" value="UniProtKB-UniRule"/>
</dbReference>
<keyword evidence="8 15" id="KW-0238">DNA-binding</keyword>
<keyword evidence="4 15" id="KW-0227">DNA damage</keyword>
<protein>
    <recommendedName>
        <fullName evidence="15">ATP-dependent DNA helicase PIF1</fullName>
        <ecNumber evidence="15">5.6.2.3</ecNumber>
    </recommendedName>
    <alternativeName>
        <fullName evidence="15">DNA 5'-3' helicase PIF1</fullName>
    </alternativeName>
    <alternativeName>
        <fullName evidence="15">DNA repair and recombination helicase PIF1</fullName>
    </alternativeName>
</protein>
<comment type="caution">
    <text evidence="19">The sequence shown here is derived from an EMBL/GenBank/DDBJ whole genome shotgun (WGS) entry which is preliminary data.</text>
</comment>
<dbReference type="InterPro" id="IPR048293">
    <property type="entry name" value="PIF1_RRM3_pfh1"/>
</dbReference>
<comment type="similarity">
    <text evidence="15">Belongs to the helicase family. PIF1 subfamily.</text>
</comment>
<keyword evidence="13 15" id="KW-0539">Nucleus</keyword>
<comment type="subunit">
    <text evidence="15">Monomer.</text>
</comment>
<feature type="compositionally biased region" description="Pro residues" evidence="17">
    <location>
        <begin position="221"/>
        <end position="241"/>
    </location>
</feature>
<keyword evidence="10 15" id="KW-0233">DNA recombination</keyword>
<dbReference type="Pfam" id="PF05970">
    <property type="entry name" value="PIF1"/>
    <property type="match status" value="1"/>
</dbReference>
<dbReference type="InterPro" id="IPR036875">
    <property type="entry name" value="Znf_CCHC_sf"/>
</dbReference>
<dbReference type="FunFam" id="3.40.50.300:FF:001226">
    <property type="entry name" value="ATP-dependent DNA helicase PIF1"/>
    <property type="match status" value="1"/>
</dbReference>
<evidence type="ECO:0000256" key="13">
    <source>
        <dbReference type="ARBA" id="ARBA00023242"/>
    </source>
</evidence>
<dbReference type="SMART" id="SM00382">
    <property type="entry name" value="AAA"/>
    <property type="match status" value="1"/>
</dbReference>
<dbReference type="EMBL" id="JAUBYV010000004">
    <property type="protein sequence ID" value="KAK2627217.1"/>
    <property type="molecule type" value="Genomic_DNA"/>
</dbReference>
<gene>
    <name evidence="15" type="primary">PIF1</name>
    <name evidence="19" type="ORF">QTJ16_003183</name>
</gene>
<dbReference type="GO" id="GO:0003697">
    <property type="term" value="F:single-stranded DNA binding"/>
    <property type="evidence" value="ECO:0007669"/>
    <property type="project" value="UniProtKB-ARBA"/>
</dbReference>
<dbReference type="GO" id="GO:0005739">
    <property type="term" value="C:mitochondrion"/>
    <property type="evidence" value="ECO:0007669"/>
    <property type="project" value="UniProtKB-SubCell"/>
</dbReference>
<dbReference type="InterPro" id="IPR003593">
    <property type="entry name" value="AAA+_ATPase"/>
</dbReference>
<dbReference type="InterPro" id="IPR010285">
    <property type="entry name" value="DNA_helicase_pif1-like_DEAD"/>
</dbReference>